<dbReference type="InterPro" id="IPR007214">
    <property type="entry name" value="YbaK/aa-tRNA-synth-assoc-dom"/>
</dbReference>
<evidence type="ECO:0000313" key="3">
    <source>
        <dbReference type="Proteomes" id="UP001595796"/>
    </source>
</evidence>
<comment type="caution">
    <text evidence="2">The sequence shown here is derived from an EMBL/GenBank/DDBJ whole genome shotgun (WGS) entry which is preliminary data.</text>
</comment>
<proteinExistence type="predicted"/>
<evidence type="ECO:0000313" key="2">
    <source>
        <dbReference type="EMBL" id="MFC5066735.1"/>
    </source>
</evidence>
<keyword evidence="3" id="KW-1185">Reference proteome</keyword>
<dbReference type="SUPFAM" id="SSF55826">
    <property type="entry name" value="YbaK/ProRS associated domain"/>
    <property type="match status" value="1"/>
</dbReference>
<dbReference type="PANTHER" id="PTHR30411">
    <property type="entry name" value="CYTOPLASMIC PROTEIN"/>
    <property type="match status" value="1"/>
</dbReference>
<sequence length="159" mass="16863">MEELPASVQRVASAAREAGLDLEIRLMTESTRTAAEAAVACGTSEAQIVKSLIFEGRETGTPLLFLVAGSNRLDEGKVAAHLGEPLARPNAQKVREISGYAIGGIPPIGHATRLTTYIDPTLLTFDEVWAAAGTPNSIFPVDPRRLKAATLAEELDLKA</sequence>
<gene>
    <name evidence="2" type="ORF">ACFPFW_01735</name>
</gene>
<name>A0ABV9YV46_9HYPH</name>
<reference evidence="3" key="1">
    <citation type="journal article" date="2019" name="Int. J. Syst. Evol. Microbiol.">
        <title>The Global Catalogue of Microorganisms (GCM) 10K type strain sequencing project: providing services to taxonomists for standard genome sequencing and annotation.</title>
        <authorList>
            <consortium name="The Broad Institute Genomics Platform"/>
            <consortium name="The Broad Institute Genome Sequencing Center for Infectious Disease"/>
            <person name="Wu L."/>
            <person name="Ma J."/>
        </authorList>
    </citation>
    <scope>NUCLEOTIDE SEQUENCE [LARGE SCALE GENOMIC DNA]</scope>
    <source>
        <strain evidence="3">CGMCC 1.16444</strain>
    </source>
</reference>
<dbReference type="CDD" id="cd04333">
    <property type="entry name" value="ProX_deacylase"/>
    <property type="match status" value="1"/>
</dbReference>
<evidence type="ECO:0000259" key="1">
    <source>
        <dbReference type="Pfam" id="PF04073"/>
    </source>
</evidence>
<dbReference type="EMBL" id="JBHSJF010000001">
    <property type="protein sequence ID" value="MFC5066735.1"/>
    <property type="molecule type" value="Genomic_DNA"/>
</dbReference>
<feature type="domain" description="YbaK/aminoacyl-tRNA synthetase-associated" evidence="1">
    <location>
        <begin position="28"/>
        <end position="146"/>
    </location>
</feature>
<dbReference type="Gene3D" id="3.90.960.10">
    <property type="entry name" value="YbaK/aminoacyl-tRNA synthetase-associated domain"/>
    <property type="match status" value="1"/>
</dbReference>
<accession>A0ABV9YV46</accession>
<dbReference type="Proteomes" id="UP001595796">
    <property type="component" value="Unassembled WGS sequence"/>
</dbReference>
<dbReference type="PANTHER" id="PTHR30411:SF1">
    <property type="entry name" value="CYTOPLASMIC PROTEIN"/>
    <property type="match status" value="1"/>
</dbReference>
<dbReference type="InterPro" id="IPR036754">
    <property type="entry name" value="YbaK/aa-tRNA-synt-asso_dom_sf"/>
</dbReference>
<dbReference type="RefSeq" id="WP_114955497.1">
    <property type="nucleotide sequence ID" value="NZ_JBHSJF010000001.1"/>
</dbReference>
<organism evidence="2 3">
    <name type="scientific">Flaviflagellibacter deserti</name>
    <dbReference type="NCBI Taxonomy" id="2267266"/>
    <lineage>
        <taxon>Bacteria</taxon>
        <taxon>Pseudomonadati</taxon>
        <taxon>Pseudomonadota</taxon>
        <taxon>Alphaproteobacteria</taxon>
        <taxon>Hyphomicrobiales</taxon>
        <taxon>Flaviflagellibacter</taxon>
    </lineage>
</organism>
<dbReference type="Pfam" id="PF04073">
    <property type="entry name" value="tRNA_edit"/>
    <property type="match status" value="1"/>
</dbReference>
<protein>
    <submittedName>
        <fullName evidence="2">YbaK/EbsC family protein</fullName>
    </submittedName>
</protein>